<feature type="transmembrane region" description="Helical" evidence="7">
    <location>
        <begin position="122"/>
        <end position="147"/>
    </location>
</feature>
<dbReference type="OrthoDB" id="21094at2"/>
<feature type="transmembrane region" description="Helical" evidence="7">
    <location>
        <begin position="48"/>
        <end position="65"/>
    </location>
</feature>
<keyword evidence="9" id="KW-1185">Reference proteome</keyword>
<comment type="similarity">
    <text evidence="2 7">Belongs to the UPF0056 (MarC) family.</text>
</comment>
<name>A0A843YUW7_9BURK</name>
<keyword evidence="4 7" id="KW-0812">Transmembrane</keyword>
<evidence type="ECO:0000256" key="2">
    <source>
        <dbReference type="ARBA" id="ARBA00009784"/>
    </source>
</evidence>
<dbReference type="NCBIfam" id="TIGR00427">
    <property type="entry name" value="NAAT family transporter"/>
    <property type="match status" value="1"/>
</dbReference>
<evidence type="ECO:0000256" key="3">
    <source>
        <dbReference type="ARBA" id="ARBA00022475"/>
    </source>
</evidence>
<reference evidence="8 9" key="1">
    <citation type="submission" date="2019-10" db="EMBL/GenBank/DDBJ databases">
        <title>Glaciimonas soli sp. nov., a psychrophilic bacterium isolated from the forest soil of a high elevation mountain in Taiwan.</title>
        <authorList>
            <person name="Wang L.-T."/>
            <person name="Shieh W.Y."/>
        </authorList>
    </citation>
    <scope>NUCLEOTIDE SEQUENCE [LARGE SCALE GENOMIC DNA]</scope>
    <source>
        <strain evidence="8 9">GS1</strain>
    </source>
</reference>
<comment type="caution">
    <text evidence="7">Lacks conserved residue(s) required for the propagation of feature annotation.</text>
</comment>
<keyword evidence="6 7" id="KW-0472">Membrane</keyword>
<comment type="subcellular location">
    <subcellularLocation>
        <location evidence="1 7">Cell membrane</location>
        <topology evidence="1 7">Multi-pass membrane protein</topology>
    </subcellularLocation>
</comment>
<dbReference type="GO" id="GO:0005886">
    <property type="term" value="C:plasma membrane"/>
    <property type="evidence" value="ECO:0007669"/>
    <property type="project" value="UniProtKB-SubCell"/>
</dbReference>
<comment type="caution">
    <text evidence="8">The sequence shown here is derived from an EMBL/GenBank/DDBJ whole genome shotgun (WGS) entry which is preliminary data.</text>
</comment>
<feature type="transmembrane region" description="Helical" evidence="7">
    <location>
        <begin position="72"/>
        <end position="93"/>
    </location>
</feature>
<keyword evidence="3" id="KW-1003">Cell membrane</keyword>
<dbReference type="EMBL" id="WINI01000003">
    <property type="protein sequence ID" value="MQR00416.1"/>
    <property type="molecule type" value="Genomic_DNA"/>
</dbReference>
<keyword evidence="5 7" id="KW-1133">Transmembrane helix</keyword>
<evidence type="ECO:0000256" key="7">
    <source>
        <dbReference type="RuleBase" id="RU362048"/>
    </source>
</evidence>
<gene>
    <name evidence="8" type="ORF">GEV47_06955</name>
</gene>
<accession>A0A843YUW7</accession>
<evidence type="ECO:0000256" key="4">
    <source>
        <dbReference type="ARBA" id="ARBA00022692"/>
    </source>
</evidence>
<evidence type="ECO:0000256" key="5">
    <source>
        <dbReference type="ARBA" id="ARBA00022989"/>
    </source>
</evidence>
<proteinExistence type="inferred from homology"/>
<evidence type="ECO:0000256" key="6">
    <source>
        <dbReference type="ARBA" id="ARBA00023136"/>
    </source>
</evidence>
<dbReference type="PANTHER" id="PTHR33508:SF1">
    <property type="entry name" value="UPF0056 MEMBRANE PROTEIN YHCE"/>
    <property type="match status" value="1"/>
</dbReference>
<feature type="transmembrane region" description="Helical" evidence="7">
    <location>
        <begin position="195"/>
        <end position="219"/>
    </location>
</feature>
<dbReference type="InterPro" id="IPR002771">
    <property type="entry name" value="Multi_antbiot-R_MarC"/>
</dbReference>
<organism evidence="8 9">
    <name type="scientific">Glaciimonas soli</name>
    <dbReference type="NCBI Taxonomy" id="2590999"/>
    <lineage>
        <taxon>Bacteria</taxon>
        <taxon>Pseudomonadati</taxon>
        <taxon>Pseudomonadota</taxon>
        <taxon>Betaproteobacteria</taxon>
        <taxon>Burkholderiales</taxon>
        <taxon>Oxalobacteraceae</taxon>
        <taxon>Glaciimonas</taxon>
    </lineage>
</organism>
<evidence type="ECO:0000256" key="1">
    <source>
        <dbReference type="ARBA" id="ARBA00004651"/>
    </source>
</evidence>
<feature type="transmembrane region" description="Helical" evidence="7">
    <location>
        <begin position="154"/>
        <end position="175"/>
    </location>
</feature>
<dbReference type="PANTHER" id="PTHR33508">
    <property type="entry name" value="UPF0056 MEMBRANE PROTEIN YHCE"/>
    <property type="match status" value="1"/>
</dbReference>
<dbReference type="RefSeq" id="WP_153234016.1">
    <property type="nucleotide sequence ID" value="NZ_WINI01000003.1"/>
</dbReference>
<dbReference type="AlphaFoldDB" id="A0A843YUW7"/>
<sequence>MQYHFLAFLKTILFVLGALLPIMNPPGNAPIFHSLTFGASEATRNKLAWRVAVNAFLLLVGGMFIGTHVLSFFGISLPVVKVAGALVVVAMSWKLLTSEDTGKIDSNVPESLWTTELVTKKAFYPITFPFTVGPGSISVAITLGAGLKDSSTPIAITLIAAVTALLIAAATVYLSNRFAGVLVRMLGDTGTTVMMRMYAFILLCIGVQILWDGITGLVLQFRTLSG</sequence>
<dbReference type="Proteomes" id="UP000451565">
    <property type="component" value="Unassembled WGS sequence"/>
</dbReference>
<evidence type="ECO:0000313" key="8">
    <source>
        <dbReference type="EMBL" id="MQR00416.1"/>
    </source>
</evidence>
<dbReference type="Pfam" id="PF01914">
    <property type="entry name" value="MarC"/>
    <property type="match status" value="1"/>
</dbReference>
<protein>
    <recommendedName>
        <fullName evidence="7">UPF0056 membrane protein</fullName>
    </recommendedName>
</protein>
<evidence type="ECO:0000313" key="9">
    <source>
        <dbReference type="Proteomes" id="UP000451565"/>
    </source>
</evidence>